<evidence type="ECO:0000313" key="1">
    <source>
        <dbReference type="EMBL" id="EFC42723.1"/>
    </source>
</evidence>
<organism evidence="2">
    <name type="scientific">Naegleria gruberi</name>
    <name type="common">Amoeba</name>
    <dbReference type="NCBI Taxonomy" id="5762"/>
    <lineage>
        <taxon>Eukaryota</taxon>
        <taxon>Discoba</taxon>
        <taxon>Heterolobosea</taxon>
        <taxon>Tetramitia</taxon>
        <taxon>Eutetramitia</taxon>
        <taxon>Vahlkampfiidae</taxon>
        <taxon>Naegleria</taxon>
    </lineage>
</organism>
<dbReference type="InParanoid" id="D2VKN9"/>
<keyword evidence="2" id="KW-1185">Reference proteome</keyword>
<dbReference type="VEuPathDB" id="AmoebaDB:NAEGRDRAFT_69460"/>
<gene>
    <name evidence="1" type="ORF">NAEGRDRAFT_69460</name>
</gene>
<name>D2VKN9_NAEGR</name>
<accession>D2VKN9</accession>
<evidence type="ECO:0000313" key="2">
    <source>
        <dbReference type="Proteomes" id="UP000006671"/>
    </source>
</evidence>
<dbReference type="Proteomes" id="UP000006671">
    <property type="component" value="Unassembled WGS sequence"/>
</dbReference>
<dbReference type="RefSeq" id="XP_002675467.1">
    <property type="nucleotide sequence ID" value="XM_002675421.1"/>
</dbReference>
<proteinExistence type="predicted"/>
<dbReference type="AlphaFoldDB" id="D2VKN9"/>
<dbReference type="EMBL" id="GG738878">
    <property type="protein sequence ID" value="EFC42723.1"/>
    <property type="molecule type" value="Genomic_DNA"/>
</dbReference>
<dbReference type="KEGG" id="ngr:NAEGRDRAFT_69460"/>
<dbReference type="GeneID" id="8854872"/>
<reference evidence="1 2" key="1">
    <citation type="journal article" date="2010" name="Cell">
        <title>The genome of Naegleria gruberi illuminates early eukaryotic versatility.</title>
        <authorList>
            <person name="Fritz-Laylin L.K."/>
            <person name="Prochnik S.E."/>
            <person name="Ginger M.L."/>
            <person name="Dacks J.B."/>
            <person name="Carpenter M.L."/>
            <person name="Field M.C."/>
            <person name="Kuo A."/>
            <person name="Paredez A."/>
            <person name="Chapman J."/>
            <person name="Pham J."/>
            <person name="Shu S."/>
            <person name="Neupane R."/>
            <person name="Cipriano M."/>
            <person name="Mancuso J."/>
            <person name="Tu H."/>
            <person name="Salamov A."/>
            <person name="Lindquist E."/>
            <person name="Shapiro H."/>
            <person name="Lucas S."/>
            <person name="Grigoriev I.V."/>
            <person name="Cande W.Z."/>
            <person name="Fulton C."/>
            <person name="Rokhsar D.S."/>
            <person name="Dawson S.C."/>
        </authorList>
    </citation>
    <scope>NUCLEOTIDE SEQUENCE [LARGE SCALE GENOMIC DNA]</scope>
    <source>
        <strain evidence="1 2">NEG-M</strain>
    </source>
</reference>
<protein>
    <submittedName>
        <fullName evidence="1">Predicted protein</fullName>
    </submittedName>
</protein>
<sequence length="367" mass="42510">MKELVNEHLFKLSAQQLLLKVILASEEFHLNFLKLYKRVNHAELINDWILYNKDNNNKENDLMKEKEGEILGIKIVENYYRNNDNGVGVGAGGGRTPRVAASSSTTQKLIDIDEDHKLFRRSKIKLLNQQYCAMMEECLTFQIVDTIETIRIDFEISLIESESLKFPGTLTMKGYFTFKNIEEISHLGSSSSCLSPRYSIIVSIYVLIEYKVMFIGSVTSIEEKLYGECKKLFDLWFDRLKIVENEVRDSVFNINTFNRDADLNASIDEKQILNSTSILPIAKPIITREILNDWNGMNYNIMWENETSPFKLPVECSSTELKDMEFEFLIQHPTPILEEEIQIEVNNSIRNPKELEENPKFCCCVII</sequence>